<evidence type="ECO:0000256" key="1">
    <source>
        <dbReference type="ARBA" id="ARBA00006484"/>
    </source>
</evidence>
<dbReference type="Gene3D" id="3.40.50.720">
    <property type="entry name" value="NAD(P)-binding Rossmann-like Domain"/>
    <property type="match status" value="1"/>
</dbReference>
<comment type="similarity">
    <text evidence="1">Belongs to the short-chain dehydrogenases/reductases (SDR) family.</text>
</comment>
<protein>
    <submittedName>
        <fullName evidence="3">NAD(P)-binding protein</fullName>
    </submittedName>
</protein>
<dbReference type="CDD" id="cd05233">
    <property type="entry name" value="SDR_c"/>
    <property type="match status" value="1"/>
</dbReference>
<dbReference type="PANTHER" id="PTHR43115:SF4">
    <property type="entry name" value="DEHYDROGENASE_REDUCTASE SDR FAMILY MEMBER 11"/>
    <property type="match status" value="1"/>
</dbReference>
<dbReference type="EMBL" id="MU005598">
    <property type="protein sequence ID" value="KAF2680182.1"/>
    <property type="molecule type" value="Genomic_DNA"/>
</dbReference>
<dbReference type="PRINTS" id="PR00081">
    <property type="entry name" value="GDHRDH"/>
</dbReference>
<dbReference type="Proteomes" id="UP000799291">
    <property type="component" value="Unassembled WGS sequence"/>
</dbReference>
<name>A0A6G1IPN5_9PLEO</name>
<keyword evidence="4" id="KW-1185">Reference proteome</keyword>
<dbReference type="OrthoDB" id="1933717at2759"/>
<sequence length="302" mass="32677">MPQRTPDVVLADQFTPTTHSHPPAALNPANNKLPSPLNILIVGAARGIGAGIAYAYAHAGAATLILTARASSLDKLAEVEAKVKQIDGRITVRGALAENVTKQVNRIDIVILNSGYSGPVVTKMTSGSPRDFQDVFDVNVQGTYLIAHYLIPLLIESEGAKTFLVVSSFASCIVRGHIANTAYCVSKFAQARLVEFLSEQFGRDEDGGLVCVGVHPGAVLTEMADATTPDSFRKYLTDDVGLCGAFLIWLCRERRTWLNGRLLSANWDIDELMERRESVKAGDLLKFGFRLGSATTSEQEIE</sequence>
<dbReference type="PANTHER" id="PTHR43115">
    <property type="entry name" value="DEHYDROGENASE/REDUCTASE SDR FAMILY MEMBER 11"/>
    <property type="match status" value="1"/>
</dbReference>
<evidence type="ECO:0000256" key="2">
    <source>
        <dbReference type="ARBA" id="ARBA00023002"/>
    </source>
</evidence>
<dbReference type="InterPro" id="IPR002347">
    <property type="entry name" value="SDR_fam"/>
</dbReference>
<organism evidence="3 4">
    <name type="scientific">Lentithecium fluviatile CBS 122367</name>
    <dbReference type="NCBI Taxonomy" id="1168545"/>
    <lineage>
        <taxon>Eukaryota</taxon>
        <taxon>Fungi</taxon>
        <taxon>Dikarya</taxon>
        <taxon>Ascomycota</taxon>
        <taxon>Pezizomycotina</taxon>
        <taxon>Dothideomycetes</taxon>
        <taxon>Pleosporomycetidae</taxon>
        <taxon>Pleosporales</taxon>
        <taxon>Massarineae</taxon>
        <taxon>Lentitheciaceae</taxon>
        <taxon>Lentithecium</taxon>
    </lineage>
</organism>
<reference evidence="3" key="1">
    <citation type="journal article" date="2020" name="Stud. Mycol.">
        <title>101 Dothideomycetes genomes: a test case for predicting lifestyles and emergence of pathogens.</title>
        <authorList>
            <person name="Haridas S."/>
            <person name="Albert R."/>
            <person name="Binder M."/>
            <person name="Bloem J."/>
            <person name="Labutti K."/>
            <person name="Salamov A."/>
            <person name="Andreopoulos B."/>
            <person name="Baker S."/>
            <person name="Barry K."/>
            <person name="Bills G."/>
            <person name="Bluhm B."/>
            <person name="Cannon C."/>
            <person name="Castanera R."/>
            <person name="Culley D."/>
            <person name="Daum C."/>
            <person name="Ezra D."/>
            <person name="Gonzalez J."/>
            <person name="Henrissat B."/>
            <person name="Kuo A."/>
            <person name="Liang C."/>
            <person name="Lipzen A."/>
            <person name="Lutzoni F."/>
            <person name="Magnuson J."/>
            <person name="Mondo S."/>
            <person name="Nolan M."/>
            <person name="Ohm R."/>
            <person name="Pangilinan J."/>
            <person name="Park H.-J."/>
            <person name="Ramirez L."/>
            <person name="Alfaro M."/>
            <person name="Sun H."/>
            <person name="Tritt A."/>
            <person name="Yoshinaga Y."/>
            <person name="Zwiers L.-H."/>
            <person name="Turgeon B."/>
            <person name="Goodwin S."/>
            <person name="Spatafora J."/>
            <person name="Crous P."/>
            <person name="Grigoriev I."/>
        </authorList>
    </citation>
    <scope>NUCLEOTIDE SEQUENCE</scope>
    <source>
        <strain evidence="3">CBS 122367</strain>
    </source>
</reference>
<dbReference type="GO" id="GO:0016491">
    <property type="term" value="F:oxidoreductase activity"/>
    <property type="evidence" value="ECO:0007669"/>
    <property type="project" value="UniProtKB-KW"/>
</dbReference>
<evidence type="ECO:0000313" key="3">
    <source>
        <dbReference type="EMBL" id="KAF2680182.1"/>
    </source>
</evidence>
<dbReference type="InterPro" id="IPR036291">
    <property type="entry name" value="NAD(P)-bd_dom_sf"/>
</dbReference>
<dbReference type="SUPFAM" id="SSF51735">
    <property type="entry name" value="NAD(P)-binding Rossmann-fold domains"/>
    <property type="match status" value="1"/>
</dbReference>
<keyword evidence="2" id="KW-0560">Oxidoreductase</keyword>
<dbReference type="Pfam" id="PF00106">
    <property type="entry name" value="adh_short"/>
    <property type="match status" value="1"/>
</dbReference>
<evidence type="ECO:0000313" key="4">
    <source>
        <dbReference type="Proteomes" id="UP000799291"/>
    </source>
</evidence>
<proteinExistence type="inferred from homology"/>
<accession>A0A6G1IPN5</accession>
<dbReference type="AlphaFoldDB" id="A0A6G1IPN5"/>
<gene>
    <name evidence="3" type="ORF">K458DRAFT_480007</name>
</gene>